<comment type="caution">
    <text evidence="7">The sequence shown here is derived from an EMBL/GenBank/DDBJ whole genome shotgun (WGS) entry which is preliminary data.</text>
</comment>
<dbReference type="Gene3D" id="1.10.10.10">
    <property type="entry name" value="Winged helix-like DNA-binding domain superfamily/Winged helix DNA-binding domain"/>
    <property type="match status" value="1"/>
</dbReference>
<evidence type="ECO:0000259" key="6">
    <source>
        <dbReference type="Pfam" id="PF08281"/>
    </source>
</evidence>
<organism evidence="7 8">
    <name type="scientific">Paenibacillus thermoaerophilus</name>
    <dbReference type="NCBI Taxonomy" id="1215385"/>
    <lineage>
        <taxon>Bacteria</taxon>
        <taxon>Bacillati</taxon>
        <taxon>Bacillota</taxon>
        <taxon>Bacilli</taxon>
        <taxon>Bacillales</taxon>
        <taxon>Paenibacillaceae</taxon>
        <taxon>Paenibacillus</taxon>
    </lineage>
</organism>
<dbReference type="InterPro" id="IPR013249">
    <property type="entry name" value="RNA_pol_sigma70_r4_t2"/>
</dbReference>
<dbReference type="Gene3D" id="1.10.1740.10">
    <property type="match status" value="1"/>
</dbReference>
<proteinExistence type="inferred from homology"/>
<dbReference type="InterPro" id="IPR036388">
    <property type="entry name" value="WH-like_DNA-bd_sf"/>
</dbReference>
<gene>
    <name evidence="7" type="ORF">ACFQWB_04705</name>
</gene>
<dbReference type="Pfam" id="PF04542">
    <property type="entry name" value="Sigma70_r2"/>
    <property type="match status" value="1"/>
</dbReference>
<sequence>MSDSAPNLFRQIFELHYPSVRRKLVALVKDEAAAEDLAQEVFLKLYRHPPDHPGAIGGWLHRVLTRTAYDYLDRKTRERALIEKQEQHIQTLPDSHQDSEELVMRQADREQVLKWMEKLSERDREMLLLRYSGYSYSEIAERLKIRQTQVGTMLMRATERVRRHAMADAEANRL</sequence>
<dbReference type="Proteomes" id="UP001596528">
    <property type="component" value="Unassembled WGS sequence"/>
</dbReference>
<keyword evidence="2" id="KW-0805">Transcription regulation</keyword>
<protein>
    <submittedName>
        <fullName evidence="7">Sigma-70 family RNA polymerase sigma factor</fullName>
    </submittedName>
</protein>
<evidence type="ECO:0000313" key="7">
    <source>
        <dbReference type="EMBL" id="MFC7749242.1"/>
    </source>
</evidence>
<evidence type="ECO:0000256" key="1">
    <source>
        <dbReference type="ARBA" id="ARBA00010641"/>
    </source>
</evidence>
<evidence type="ECO:0000313" key="8">
    <source>
        <dbReference type="Proteomes" id="UP001596528"/>
    </source>
</evidence>
<dbReference type="EMBL" id="JBHTGQ010000010">
    <property type="protein sequence ID" value="MFC7749242.1"/>
    <property type="molecule type" value="Genomic_DNA"/>
</dbReference>
<dbReference type="InterPro" id="IPR039425">
    <property type="entry name" value="RNA_pol_sigma-70-like"/>
</dbReference>
<evidence type="ECO:0000256" key="3">
    <source>
        <dbReference type="ARBA" id="ARBA00023082"/>
    </source>
</evidence>
<name>A0ABW2UZB8_9BACL</name>
<feature type="domain" description="RNA polymerase sigma factor 70 region 4 type 2" evidence="6">
    <location>
        <begin position="110"/>
        <end position="157"/>
    </location>
</feature>
<dbReference type="Pfam" id="PF08281">
    <property type="entry name" value="Sigma70_r4_2"/>
    <property type="match status" value="1"/>
</dbReference>
<dbReference type="PANTHER" id="PTHR43133:SF51">
    <property type="entry name" value="RNA POLYMERASE SIGMA FACTOR"/>
    <property type="match status" value="1"/>
</dbReference>
<dbReference type="RefSeq" id="WP_138788853.1">
    <property type="nucleotide sequence ID" value="NZ_JBHTGQ010000010.1"/>
</dbReference>
<keyword evidence="8" id="KW-1185">Reference proteome</keyword>
<evidence type="ECO:0000256" key="2">
    <source>
        <dbReference type="ARBA" id="ARBA00023015"/>
    </source>
</evidence>
<dbReference type="SUPFAM" id="SSF88659">
    <property type="entry name" value="Sigma3 and sigma4 domains of RNA polymerase sigma factors"/>
    <property type="match status" value="1"/>
</dbReference>
<keyword evidence="3" id="KW-0731">Sigma factor</keyword>
<feature type="domain" description="RNA polymerase sigma-70 region 2" evidence="5">
    <location>
        <begin position="13"/>
        <end position="77"/>
    </location>
</feature>
<dbReference type="InterPro" id="IPR013324">
    <property type="entry name" value="RNA_pol_sigma_r3/r4-like"/>
</dbReference>
<dbReference type="InterPro" id="IPR007627">
    <property type="entry name" value="RNA_pol_sigma70_r2"/>
</dbReference>
<dbReference type="SUPFAM" id="SSF88946">
    <property type="entry name" value="Sigma2 domain of RNA polymerase sigma factors"/>
    <property type="match status" value="1"/>
</dbReference>
<dbReference type="PANTHER" id="PTHR43133">
    <property type="entry name" value="RNA POLYMERASE ECF-TYPE SIGMA FACTO"/>
    <property type="match status" value="1"/>
</dbReference>
<evidence type="ECO:0000256" key="4">
    <source>
        <dbReference type="ARBA" id="ARBA00023163"/>
    </source>
</evidence>
<evidence type="ECO:0000259" key="5">
    <source>
        <dbReference type="Pfam" id="PF04542"/>
    </source>
</evidence>
<reference evidence="8" key="1">
    <citation type="journal article" date="2019" name="Int. J. Syst. Evol. Microbiol.">
        <title>The Global Catalogue of Microorganisms (GCM) 10K type strain sequencing project: providing services to taxonomists for standard genome sequencing and annotation.</title>
        <authorList>
            <consortium name="The Broad Institute Genomics Platform"/>
            <consortium name="The Broad Institute Genome Sequencing Center for Infectious Disease"/>
            <person name="Wu L."/>
            <person name="Ma J."/>
        </authorList>
    </citation>
    <scope>NUCLEOTIDE SEQUENCE [LARGE SCALE GENOMIC DNA]</scope>
    <source>
        <strain evidence="8">JCM 18657</strain>
    </source>
</reference>
<dbReference type="NCBIfam" id="TIGR02937">
    <property type="entry name" value="sigma70-ECF"/>
    <property type="match status" value="1"/>
</dbReference>
<comment type="similarity">
    <text evidence="1">Belongs to the sigma-70 factor family. ECF subfamily.</text>
</comment>
<accession>A0ABW2UZB8</accession>
<dbReference type="InterPro" id="IPR014284">
    <property type="entry name" value="RNA_pol_sigma-70_dom"/>
</dbReference>
<dbReference type="InterPro" id="IPR013325">
    <property type="entry name" value="RNA_pol_sigma_r2"/>
</dbReference>
<dbReference type="CDD" id="cd06171">
    <property type="entry name" value="Sigma70_r4"/>
    <property type="match status" value="1"/>
</dbReference>
<keyword evidence="4" id="KW-0804">Transcription</keyword>